<dbReference type="PANTHER" id="PTHR28152:SF2">
    <property type="entry name" value="N-TERMINAL OF MAOC-LIKE DEHYDRATASE DOMAIN-CONTAINING PROTEIN"/>
    <property type="match status" value="1"/>
</dbReference>
<feature type="region of interest" description="Disordered" evidence="1">
    <location>
        <begin position="230"/>
        <end position="251"/>
    </location>
</feature>
<dbReference type="AlphaFoldDB" id="A0A177TFB8"/>
<name>A0A177TFB8_9BASI</name>
<reference evidence="2" key="1">
    <citation type="submission" date="2016-04" db="EMBL/GenBank/DDBJ databases">
        <authorList>
            <person name="Nguyen H.D."/>
            <person name="Samba Siva P."/>
            <person name="Cullis J."/>
            <person name="Levesque C.A."/>
            <person name="Hambleton S."/>
        </authorList>
    </citation>
    <scope>NUCLEOTIDE SEQUENCE</scope>
    <source>
        <strain evidence="2">DAOMC 236416</strain>
    </source>
</reference>
<dbReference type="Proteomes" id="UP000077521">
    <property type="component" value="Unassembled WGS sequence"/>
</dbReference>
<accession>A0A177TFB8</accession>
<evidence type="ECO:0000313" key="3">
    <source>
        <dbReference type="Proteomes" id="UP000077521"/>
    </source>
</evidence>
<keyword evidence="3" id="KW-1185">Reference proteome</keyword>
<dbReference type="Gene3D" id="3.10.129.10">
    <property type="entry name" value="Hotdog Thioesterase"/>
    <property type="match status" value="1"/>
</dbReference>
<dbReference type="EMBL" id="LWDF02000062">
    <property type="protein sequence ID" value="KAE8258649.1"/>
    <property type="molecule type" value="Genomic_DNA"/>
</dbReference>
<evidence type="ECO:0000313" key="2">
    <source>
        <dbReference type="EMBL" id="KAE8258649.1"/>
    </source>
</evidence>
<comment type="caution">
    <text evidence="2">The sequence shown here is derived from an EMBL/GenBank/DDBJ whole genome shotgun (WGS) entry which is preliminary data.</text>
</comment>
<evidence type="ECO:0008006" key="4">
    <source>
        <dbReference type="Google" id="ProtNLM"/>
    </source>
</evidence>
<dbReference type="GO" id="GO:0019171">
    <property type="term" value="F:(3R)-hydroxyacyl-[acyl-carrier-protein] dehydratase activity"/>
    <property type="evidence" value="ECO:0007669"/>
    <property type="project" value="TreeGrafter"/>
</dbReference>
<dbReference type="SUPFAM" id="SSF54637">
    <property type="entry name" value="Thioesterase/thiol ester dehydrase-isomerase"/>
    <property type="match status" value="1"/>
</dbReference>
<feature type="compositionally biased region" description="Polar residues" evidence="1">
    <location>
        <begin position="241"/>
        <end position="251"/>
    </location>
</feature>
<dbReference type="InterPro" id="IPR029069">
    <property type="entry name" value="HotDog_dom_sf"/>
</dbReference>
<dbReference type="GO" id="GO:0005739">
    <property type="term" value="C:mitochondrion"/>
    <property type="evidence" value="ECO:0007669"/>
    <property type="project" value="TreeGrafter"/>
</dbReference>
<protein>
    <recommendedName>
        <fullName evidence="4">N-terminal of MaoC-like dehydratase domain-containing protein</fullName>
    </recommendedName>
</protein>
<sequence>MLLNLVRRMSTRSAISSIPTLKNLSHQFSTTSKTLAPTAIPEWASPQARSAAEGLLTRWHAYDDGPSPRPASDYVQTLDANQLGLLRVLVEPMVPIPGVEGHAADMWKERGGEQLLPAEHLAYFTPRIPTSHLGPDGSDPSFNPPGDLFTRRMWAGGQMTFLQPEKMKVGAEVRERTFIEDVLVKKFGKGAEKDEMLVVWLKKEYEVAREVVLLDRRSWVFRKALDALPSTSPLPPPTQQDEAPTSPSSVSTHFLRQKPADLFRFSALTYNAHQIHLDSHWARTIEGHPDIVVHGPLNLLLLSRFWLALEAASKRGRKMTGITYRATSPLYANEAYKLVHISTDVVEEGTEKRWRDVVQAVRADSDKVIMEATVESTA</sequence>
<dbReference type="PANTHER" id="PTHR28152">
    <property type="entry name" value="HYDROXYACYL-THIOESTER DEHYDRATASE TYPE 2, MITOCHONDRIAL"/>
    <property type="match status" value="1"/>
</dbReference>
<dbReference type="InterPro" id="IPR052741">
    <property type="entry name" value="Mitochondrial_HTD2"/>
</dbReference>
<organism evidence="2 3">
    <name type="scientific">Tilletia indica</name>
    <dbReference type="NCBI Taxonomy" id="43049"/>
    <lineage>
        <taxon>Eukaryota</taxon>
        <taxon>Fungi</taxon>
        <taxon>Dikarya</taxon>
        <taxon>Basidiomycota</taxon>
        <taxon>Ustilaginomycotina</taxon>
        <taxon>Exobasidiomycetes</taxon>
        <taxon>Tilletiales</taxon>
        <taxon>Tilletiaceae</taxon>
        <taxon>Tilletia</taxon>
    </lineage>
</organism>
<reference evidence="2" key="2">
    <citation type="journal article" date="2019" name="IMA Fungus">
        <title>Genome sequencing and comparison of five Tilletia species to identify candidate genes for the detection of regulated species infecting wheat.</title>
        <authorList>
            <person name="Nguyen H.D.T."/>
            <person name="Sultana T."/>
            <person name="Kesanakurti P."/>
            <person name="Hambleton S."/>
        </authorList>
    </citation>
    <scope>NUCLEOTIDE SEQUENCE</scope>
    <source>
        <strain evidence="2">DAOMC 236416</strain>
    </source>
</reference>
<proteinExistence type="predicted"/>
<gene>
    <name evidence="2" type="ORF">A4X13_0g1545</name>
</gene>
<evidence type="ECO:0000256" key="1">
    <source>
        <dbReference type="SAM" id="MobiDB-lite"/>
    </source>
</evidence>